<sequence length="159" mass="18061">MDEAPRLCRWIAPEKQIIASRCAADDITFDYPSYRTDPHKFLNTLILCGKLRDKPTLLAAHLRKDIAEMVHDLIAPAFDSTMTTANVRACAHAFRIGMSIAIFWNMEEFFPRAYPRQLVEDSILWKIGLFELPLSGDDLFGADVHAQRNGLDITAPKDR</sequence>
<dbReference type="Proteomes" id="UP000033647">
    <property type="component" value="Unassembled WGS sequence"/>
</dbReference>
<protein>
    <submittedName>
        <fullName evidence="1">Uncharacterized protein</fullName>
    </submittedName>
</protein>
<dbReference type="OrthoDB" id="10382662at2759"/>
<accession>A0A0F4G814</accession>
<reference evidence="1 2" key="1">
    <citation type="submission" date="2015-03" db="EMBL/GenBank/DDBJ databases">
        <title>RNA-seq based gene annotation and comparative genomics of four Zymoseptoria species reveal species-specific pathogenicity related genes and transposable element activity.</title>
        <authorList>
            <person name="Grandaubert J."/>
            <person name="Bhattacharyya A."/>
            <person name="Stukenbrock E.H."/>
        </authorList>
    </citation>
    <scope>NUCLEOTIDE SEQUENCE [LARGE SCALE GENOMIC DNA]</scope>
    <source>
        <strain evidence="1 2">Zb18110</strain>
    </source>
</reference>
<dbReference type="AlphaFoldDB" id="A0A0F4G814"/>
<gene>
    <name evidence="1" type="ORF">TI39_contig5856g00003</name>
</gene>
<name>A0A0F4G814_9PEZI</name>
<keyword evidence="2" id="KW-1185">Reference proteome</keyword>
<evidence type="ECO:0000313" key="2">
    <source>
        <dbReference type="Proteomes" id="UP000033647"/>
    </source>
</evidence>
<proteinExistence type="predicted"/>
<evidence type="ECO:0000313" key="1">
    <source>
        <dbReference type="EMBL" id="KJX92400.1"/>
    </source>
</evidence>
<dbReference type="EMBL" id="LAFY01005811">
    <property type="protein sequence ID" value="KJX92400.1"/>
    <property type="molecule type" value="Genomic_DNA"/>
</dbReference>
<comment type="caution">
    <text evidence="1">The sequence shown here is derived from an EMBL/GenBank/DDBJ whole genome shotgun (WGS) entry which is preliminary data.</text>
</comment>
<organism evidence="1 2">
    <name type="scientific">Zymoseptoria brevis</name>
    <dbReference type="NCBI Taxonomy" id="1047168"/>
    <lineage>
        <taxon>Eukaryota</taxon>
        <taxon>Fungi</taxon>
        <taxon>Dikarya</taxon>
        <taxon>Ascomycota</taxon>
        <taxon>Pezizomycotina</taxon>
        <taxon>Dothideomycetes</taxon>
        <taxon>Dothideomycetidae</taxon>
        <taxon>Mycosphaerellales</taxon>
        <taxon>Mycosphaerellaceae</taxon>
        <taxon>Zymoseptoria</taxon>
    </lineage>
</organism>